<evidence type="ECO:0008006" key="5">
    <source>
        <dbReference type="Google" id="ProtNLM"/>
    </source>
</evidence>
<dbReference type="InterPro" id="IPR052108">
    <property type="entry name" value="MEGF/SIB"/>
</dbReference>
<evidence type="ECO:0000313" key="3">
    <source>
        <dbReference type="EMBL" id="KAK3582896.1"/>
    </source>
</evidence>
<evidence type="ECO:0000256" key="2">
    <source>
        <dbReference type="SAM" id="Phobius"/>
    </source>
</evidence>
<name>A0AAE0S089_9BIVA</name>
<feature type="region of interest" description="Disordered" evidence="1">
    <location>
        <begin position="546"/>
        <end position="567"/>
    </location>
</feature>
<proteinExistence type="predicted"/>
<gene>
    <name evidence="3" type="ORF">CHS0354_009702</name>
</gene>
<keyword evidence="4" id="KW-1185">Reference proteome</keyword>
<dbReference type="AlphaFoldDB" id="A0AAE0S089"/>
<protein>
    <recommendedName>
        <fullName evidence="5">Fucolectin-related molecule</fullName>
    </recommendedName>
</protein>
<dbReference type="Gene3D" id="2.170.300.10">
    <property type="entry name" value="Tie2 ligand-binding domain superfamily"/>
    <property type="match status" value="1"/>
</dbReference>
<dbReference type="EMBL" id="JAEAOA010000619">
    <property type="protein sequence ID" value="KAK3582896.1"/>
    <property type="molecule type" value="Genomic_DNA"/>
</dbReference>
<reference evidence="3" key="3">
    <citation type="submission" date="2023-05" db="EMBL/GenBank/DDBJ databases">
        <authorList>
            <person name="Smith C.H."/>
        </authorList>
    </citation>
    <scope>NUCLEOTIDE SEQUENCE</scope>
    <source>
        <strain evidence="3">CHS0354</strain>
        <tissue evidence="3">Mantle</tissue>
    </source>
</reference>
<evidence type="ECO:0000313" key="4">
    <source>
        <dbReference type="Proteomes" id="UP001195483"/>
    </source>
</evidence>
<dbReference type="InterPro" id="IPR008979">
    <property type="entry name" value="Galactose-bd-like_sf"/>
</dbReference>
<dbReference type="Gene3D" id="2.60.120.260">
    <property type="entry name" value="Galactose-binding domain-like"/>
    <property type="match status" value="1"/>
</dbReference>
<comment type="caution">
    <text evidence="3">The sequence shown here is derived from an EMBL/GenBank/DDBJ whole genome shotgun (WGS) entry which is preliminary data.</text>
</comment>
<feature type="transmembrane region" description="Helical" evidence="2">
    <location>
        <begin position="384"/>
        <end position="406"/>
    </location>
</feature>
<keyword evidence="2" id="KW-0472">Membrane</keyword>
<dbReference type="SUPFAM" id="SSF49785">
    <property type="entry name" value="Galactose-binding domain-like"/>
    <property type="match status" value="1"/>
</dbReference>
<evidence type="ECO:0000256" key="1">
    <source>
        <dbReference type="SAM" id="MobiDB-lite"/>
    </source>
</evidence>
<dbReference type="Proteomes" id="UP001195483">
    <property type="component" value="Unassembled WGS sequence"/>
</dbReference>
<accession>A0AAE0S089</accession>
<dbReference type="PANTHER" id="PTHR24035">
    <property type="entry name" value="MULTIPLE EPIDERMAL GROWTH FACTOR-LIKE DOMAINS PROTEIN"/>
    <property type="match status" value="1"/>
</dbReference>
<keyword evidence="2" id="KW-0812">Transmembrane</keyword>
<reference evidence="3" key="1">
    <citation type="journal article" date="2021" name="Genome Biol. Evol.">
        <title>A High-Quality Reference Genome for a Parasitic Bivalve with Doubly Uniparental Inheritance (Bivalvia: Unionida).</title>
        <authorList>
            <person name="Smith C.H."/>
        </authorList>
    </citation>
    <scope>NUCLEOTIDE SEQUENCE</scope>
    <source>
        <strain evidence="3">CHS0354</strain>
    </source>
</reference>
<dbReference type="PANTHER" id="PTHR24035:SF109">
    <property type="entry name" value="PROTEIN DRAPER"/>
    <property type="match status" value="1"/>
</dbReference>
<feature type="compositionally biased region" description="Low complexity" evidence="1">
    <location>
        <begin position="548"/>
        <end position="561"/>
    </location>
</feature>
<keyword evidence="2" id="KW-1133">Transmembrane helix</keyword>
<organism evidence="3 4">
    <name type="scientific">Potamilus streckersoni</name>
    <dbReference type="NCBI Taxonomy" id="2493646"/>
    <lineage>
        <taxon>Eukaryota</taxon>
        <taxon>Metazoa</taxon>
        <taxon>Spiralia</taxon>
        <taxon>Lophotrochozoa</taxon>
        <taxon>Mollusca</taxon>
        <taxon>Bivalvia</taxon>
        <taxon>Autobranchia</taxon>
        <taxon>Heteroconchia</taxon>
        <taxon>Palaeoheterodonta</taxon>
        <taxon>Unionida</taxon>
        <taxon>Unionoidea</taxon>
        <taxon>Unionidae</taxon>
        <taxon>Ambleminae</taxon>
        <taxon>Lampsilini</taxon>
        <taxon>Potamilus</taxon>
    </lineage>
</organism>
<reference evidence="3" key="2">
    <citation type="journal article" date="2021" name="Genome Biol. Evol.">
        <title>Developing a high-quality reference genome for a parasitic bivalve with doubly uniparental inheritance (Bivalvia: Unionida).</title>
        <authorList>
            <person name="Smith C.H."/>
        </authorList>
    </citation>
    <scope>NUCLEOTIDE SEQUENCE</scope>
    <source>
        <strain evidence="3">CHS0354</strain>
        <tissue evidence="3">Mantle</tissue>
    </source>
</reference>
<sequence length="567" mass="62164">MVNFALLKSANQSTTLSYMGFDWVAAKAVDGHQDGGNPVKSMACSATNNTVGNHTWRVDIGFQIIVKTITVYGRTDDNKHDDQLNGVNLYLGNNSGPWIGEQGISTIPLIKNAYVFKPDNIVASIISLRRTSDILTICEVTVEGECLSNSFTAFCNVTCGKCVRGQKCDTTTGMCPEGYCDPECDPGKYGYNCNETCGHCFYGSSNCSTSDGHCIDGCQAGWQCDDCKKGCETGTYGYNCNKTCGNCFYGKSNCSTSNGHCPDGCKAGWMGDDCKKECEAGKYGYNCNETCDNCFEGKRNCSTSNGHCPEGCKAGWQGDDCKRECERGTYGYRCNETCGNCFEGNISCQPTDGRCMGGCEAGWHGDICKLAFVNVERTDVDISLVGGSAGAAVAALVVVIIVIIVVKRSRKAPHSSVPKKNDLSNKNDDIVVYENPSLVNIKAQSEANADTRMASQKEAKTKKLNNEDSETYYNVGRALQMGTIPLSRFWDYVQEKFLDYKYFSDEFEELPSGPQLPITVALRPENRSKSRYKQLYPYSRCSEQFRRTNTSNGNGSISNDILSRRFK</sequence>